<dbReference type="PRINTS" id="PR00243">
    <property type="entry name" value="MUSCARINICR"/>
</dbReference>
<evidence type="ECO:0000256" key="10">
    <source>
        <dbReference type="SAM" id="Phobius"/>
    </source>
</evidence>
<feature type="transmembrane region" description="Helical" evidence="10">
    <location>
        <begin position="419"/>
        <end position="438"/>
    </location>
</feature>
<comment type="subcellular location">
    <subcellularLocation>
        <location evidence="1">Cell membrane</location>
        <topology evidence="1">Multi-pass membrane protein</topology>
    </subcellularLocation>
</comment>
<feature type="transmembrane region" description="Helical" evidence="10">
    <location>
        <begin position="50"/>
        <end position="75"/>
    </location>
</feature>
<keyword evidence="7 9" id="KW-0675">Receptor</keyword>
<keyword evidence="12" id="KW-1185">Reference proteome</keyword>
<dbReference type="Proteomes" id="UP000694865">
    <property type="component" value="Unplaced"/>
</dbReference>
<keyword evidence="2" id="KW-1003">Cell membrane</keyword>
<evidence type="ECO:0000313" key="13">
    <source>
        <dbReference type="RefSeq" id="XP_002733411.1"/>
    </source>
</evidence>
<evidence type="ECO:0000259" key="11">
    <source>
        <dbReference type="PROSITE" id="PS50262"/>
    </source>
</evidence>
<evidence type="ECO:0000256" key="5">
    <source>
        <dbReference type="ARBA" id="ARBA00023040"/>
    </source>
</evidence>
<dbReference type="InterPro" id="IPR000995">
    <property type="entry name" value="Musac_Ach_rcpt"/>
</dbReference>
<dbReference type="RefSeq" id="XP_002733411.1">
    <property type="nucleotide sequence ID" value="XM_002733365.1"/>
</dbReference>
<dbReference type="CDD" id="cd15049">
    <property type="entry name" value="7tmA_mAChR"/>
    <property type="match status" value="1"/>
</dbReference>
<proteinExistence type="inferred from homology"/>
<evidence type="ECO:0000256" key="9">
    <source>
        <dbReference type="RuleBase" id="RU000688"/>
    </source>
</evidence>
<feature type="transmembrane region" description="Helical" evidence="10">
    <location>
        <begin position="174"/>
        <end position="195"/>
    </location>
</feature>
<evidence type="ECO:0000256" key="7">
    <source>
        <dbReference type="ARBA" id="ARBA00023170"/>
    </source>
</evidence>
<evidence type="ECO:0000256" key="4">
    <source>
        <dbReference type="ARBA" id="ARBA00022989"/>
    </source>
</evidence>
<evidence type="ECO:0000256" key="8">
    <source>
        <dbReference type="ARBA" id="ARBA00023224"/>
    </source>
</evidence>
<organism evidence="12 13">
    <name type="scientific">Saccoglossus kowalevskii</name>
    <name type="common">Acorn worm</name>
    <dbReference type="NCBI Taxonomy" id="10224"/>
    <lineage>
        <taxon>Eukaryota</taxon>
        <taxon>Metazoa</taxon>
        <taxon>Hemichordata</taxon>
        <taxon>Enteropneusta</taxon>
        <taxon>Harrimaniidae</taxon>
        <taxon>Saccoglossus</taxon>
    </lineage>
</organism>
<dbReference type="Pfam" id="PF00001">
    <property type="entry name" value="7tm_1"/>
    <property type="match status" value="1"/>
</dbReference>
<evidence type="ECO:0000256" key="6">
    <source>
        <dbReference type="ARBA" id="ARBA00023136"/>
    </source>
</evidence>
<sequence>MTIILEWTLTEVMLASIAAGIGSLITIAVNSMVILAFIIDKRVRTVSHYFLLSMSTADLIVGLFSMPLYTMYLILGYWPLSSDICDVWLSIDYVCCAASIFGILTISIDRYRSLTEPMLYRNKMTKRHAIIIILVTWTFSICLFFLPIMGWQYFEGERTVPDGACEVQFLNDPYFTTGSIVAAFWLPLFVTLFIYCKIYIMTRRIVQLHAAKEGKIEIRRHYSKQYTSRRFSTVSNSPTSSPSGNDFLHSHQSSNGGILRCGHLRKISLNEIREVSENSSNMMERTDKIPEEDIEADEFHPCLVPLSNRIDELEYLPPPKECERNELENKLSTAASPKRRKISVTFRDDMADTHYRRKSHLYNVDDADRRQNNGARDRKALRTLSLILGSFIVCWVPYSIFVIVIGFCPTCIDGKLYAFSYWLCYINSACNPFCYAFSNKQFRVAFKRILTCRRYVAKWNPNFSTTMNIRGRALSVVSQDNIQAYQRGFIDTAF</sequence>
<keyword evidence="4 10" id="KW-1133">Transmembrane helix</keyword>
<accession>A0ABM0GMV6</accession>
<keyword evidence="6 10" id="KW-0472">Membrane</keyword>
<dbReference type="PRINTS" id="PR00237">
    <property type="entry name" value="GPCRRHODOPSN"/>
</dbReference>
<dbReference type="InterPro" id="IPR017452">
    <property type="entry name" value="GPCR_Rhodpsn_7TM"/>
</dbReference>
<reference evidence="13" key="1">
    <citation type="submission" date="2025-08" db="UniProtKB">
        <authorList>
            <consortium name="RefSeq"/>
        </authorList>
    </citation>
    <scope>IDENTIFICATION</scope>
    <source>
        <tissue evidence="13">Testes</tissue>
    </source>
</reference>
<evidence type="ECO:0000256" key="3">
    <source>
        <dbReference type="ARBA" id="ARBA00022692"/>
    </source>
</evidence>
<evidence type="ECO:0000256" key="1">
    <source>
        <dbReference type="ARBA" id="ARBA00004651"/>
    </source>
</evidence>
<evidence type="ECO:0000313" key="12">
    <source>
        <dbReference type="Proteomes" id="UP000694865"/>
    </source>
</evidence>
<dbReference type="SMART" id="SM01381">
    <property type="entry name" value="7TM_GPCR_Srsx"/>
    <property type="match status" value="1"/>
</dbReference>
<feature type="transmembrane region" description="Helical" evidence="10">
    <location>
        <begin position="386"/>
        <end position="407"/>
    </location>
</feature>
<gene>
    <name evidence="13" type="primary">LOC100369170</name>
</gene>
<dbReference type="SUPFAM" id="SSF81321">
    <property type="entry name" value="Family A G protein-coupled receptor-like"/>
    <property type="match status" value="1"/>
</dbReference>
<dbReference type="PANTHER" id="PTHR24247">
    <property type="entry name" value="5-HYDROXYTRYPTAMINE RECEPTOR"/>
    <property type="match status" value="1"/>
</dbReference>
<name>A0ABM0GMV6_SACKO</name>
<feature type="transmembrane region" description="Helical" evidence="10">
    <location>
        <begin position="87"/>
        <end position="108"/>
    </location>
</feature>
<keyword evidence="5 9" id="KW-0297">G-protein coupled receptor</keyword>
<dbReference type="PROSITE" id="PS00237">
    <property type="entry name" value="G_PROTEIN_RECEP_F1_1"/>
    <property type="match status" value="1"/>
</dbReference>
<feature type="transmembrane region" description="Helical" evidence="10">
    <location>
        <begin position="129"/>
        <end position="154"/>
    </location>
</feature>
<dbReference type="Gene3D" id="1.20.1070.10">
    <property type="entry name" value="Rhodopsin 7-helix transmembrane proteins"/>
    <property type="match status" value="2"/>
</dbReference>
<protein>
    <submittedName>
        <fullName evidence="13">Muscarinic acetylcholine receptor M5-like</fullName>
    </submittedName>
</protein>
<keyword evidence="3 9" id="KW-0812">Transmembrane</keyword>
<comment type="similarity">
    <text evidence="9">Belongs to the G-protein coupled receptor 1 family.</text>
</comment>
<dbReference type="PROSITE" id="PS50262">
    <property type="entry name" value="G_PROTEIN_RECEP_F1_2"/>
    <property type="match status" value="1"/>
</dbReference>
<keyword evidence="8 9" id="KW-0807">Transducer</keyword>
<dbReference type="PANTHER" id="PTHR24247:SF265">
    <property type="entry name" value="MUSCARINIC ACETYLCHOLINE RECEPTOR DM1"/>
    <property type="match status" value="1"/>
</dbReference>
<dbReference type="InterPro" id="IPR000276">
    <property type="entry name" value="GPCR_Rhodpsn"/>
</dbReference>
<feature type="transmembrane region" description="Helical" evidence="10">
    <location>
        <begin position="12"/>
        <end position="38"/>
    </location>
</feature>
<dbReference type="GeneID" id="100369170"/>
<feature type="domain" description="G-protein coupled receptors family 1 profile" evidence="11">
    <location>
        <begin position="29"/>
        <end position="435"/>
    </location>
</feature>
<evidence type="ECO:0000256" key="2">
    <source>
        <dbReference type="ARBA" id="ARBA00022475"/>
    </source>
</evidence>